<reference evidence="2 3" key="1">
    <citation type="submission" date="2019-04" db="EMBL/GenBank/DDBJ databases">
        <title>Friends and foes A comparative genomics study of 23 Aspergillus species from section Flavi.</title>
        <authorList>
            <consortium name="DOE Joint Genome Institute"/>
            <person name="Kjaerbolling I."/>
            <person name="Vesth T."/>
            <person name="Frisvad J.C."/>
            <person name="Nybo J.L."/>
            <person name="Theobald S."/>
            <person name="Kildgaard S."/>
            <person name="Isbrandt T."/>
            <person name="Kuo A."/>
            <person name="Sato A."/>
            <person name="Lyhne E.K."/>
            <person name="Kogle M.E."/>
            <person name="Wiebenga A."/>
            <person name="Kun R.S."/>
            <person name="Lubbers R.J."/>
            <person name="Makela M.R."/>
            <person name="Barry K."/>
            <person name="Chovatia M."/>
            <person name="Clum A."/>
            <person name="Daum C."/>
            <person name="Haridas S."/>
            <person name="He G."/>
            <person name="LaButti K."/>
            <person name="Lipzen A."/>
            <person name="Mondo S."/>
            <person name="Riley R."/>
            <person name="Salamov A."/>
            <person name="Simmons B.A."/>
            <person name="Magnuson J.K."/>
            <person name="Henrissat B."/>
            <person name="Mortensen U.H."/>
            <person name="Larsen T.O."/>
            <person name="Devries R.P."/>
            <person name="Grigoriev I.V."/>
            <person name="Machida M."/>
            <person name="Baker S.E."/>
            <person name="Andersen M.R."/>
        </authorList>
    </citation>
    <scope>NUCLEOTIDE SEQUENCE [LARGE SCALE GENOMIC DNA]</scope>
    <source>
        <strain evidence="2 3">IBT 18842</strain>
    </source>
</reference>
<dbReference type="OrthoDB" id="5425806at2759"/>
<dbReference type="EMBL" id="ML742179">
    <property type="protein sequence ID" value="KAE8148011.1"/>
    <property type="molecule type" value="Genomic_DNA"/>
</dbReference>
<evidence type="ECO:0000256" key="1">
    <source>
        <dbReference type="SAM" id="MobiDB-lite"/>
    </source>
</evidence>
<gene>
    <name evidence="2" type="ORF">BDV25DRAFT_142187</name>
</gene>
<protein>
    <submittedName>
        <fullName evidence="2">Uncharacterized protein</fullName>
    </submittedName>
</protein>
<proteinExistence type="predicted"/>
<organism evidence="2 3">
    <name type="scientific">Aspergillus avenaceus</name>
    <dbReference type="NCBI Taxonomy" id="36643"/>
    <lineage>
        <taxon>Eukaryota</taxon>
        <taxon>Fungi</taxon>
        <taxon>Dikarya</taxon>
        <taxon>Ascomycota</taxon>
        <taxon>Pezizomycotina</taxon>
        <taxon>Eurotiomycetes</taxon>
        <taxon>Eurotiomycetidae</taxon>
        <taxon>Eurotiales</taxon>
        <taxon>Aspergillaceae</taxon>
        <taxon>Aspergillus</taxon>
        <taxon>Aspergillus subgen. Circumdati</taxon>
    </lineage>
</organism>
<evidence type="ECO:0000313" key="3">
    <source>
        <dbReference type="Proteomes" id="UP000325780"/>
    </source>
</evidence>
<feature type="region of interest" description="Disordered" evidence="1">
    <location>
        <begin position="167"/>
        <end position="235"/>
    </location>
</feature>
<feature type="region of interest" description="Disordered" evidence="1">
    <location>
        <begin position="249"/>
        <end position="271"/>
    </location>
</feature>
<keyword evidence="3" id="KW-1185">Reference proteome</keyword>
<accession>A0A5N6TPF2</accession>
<dbReference type="Proteomes" id="UP000325780">
    <property type="component" value="Unassembled WGS sequence"/>
</dbReference>
<name>A0A5N6TPF2_ASPAV</name>
<evidence type="ECO:0000313" key="2">
    <source>
        <dbReference type="EMBL" id="KAE8148011.1"/>
    </source>
</evidence>
<sequence length="411" mass="47121">MATNTRFKKEPSQDILEPYLDFNPMKDFLDEGKLNLKSRDRKFTTFLDLKMDHHSDFIHRLREHVQHYGYEWSELLASENERYACAESFVEQHGFNYWGSEASRKKYLLEEAIKDPACLTTYPERRDEIVRTVVILLERKAKTHTRTPEKKSIESYDELQMVNSRRSSGFGSALSDDDTETMNNTPSKGLHTLAHFPQSESRPKREVSERSITVPPDMGNVSFEPRSKRTRTSAPEIRPFSRVLEYDEKEDSAKTYKPASQKATKAATRKNVVPEAAGKQVGATGGKYPDDTKFLVVASSQMGMAPVWVSFQNFPSASAFLEHMANECRVYEWDPATQLFTESSHLQAMQGNLAASVKFEWSGFEIRVRQGKDHDWAVVMEELQKAWKAKELNVDGGSVPCFKIRVMLHVR</sequence>
<dbReference type="AlphaFoldDB" id="A0A5N6TPF2"/>